<dbReference type="PRINTS" id="PR00237">
    <property type="entry name" value="GPCRRHODOPSN"/>
</dbReference>
<dbReference type="PROSITE" id="PS50262">
    <property type="entry name" value="G_PROTEIN_RECEP_F1_2"/>
    <property type="match status" value="1"/>
</dbReference>
<dbReference type="OrthoDB" id="2101615at2759"/>
<keyword evidence="7" id="KW-0807">Transducer</keyword>
<organism evidence="11 12">
    <name type="scientific">Anabarilius grahami</name>
    <name type="common">Kanglang fish</name>
    <name type="synonym">Barilius grahami</name>
    <dbReference type="NCBI Taxonomy" id="495550"/>
    <lineage>
        <taxon>Eukaryota</taxon>
        <taxon>Metazoa</taxon>
        <taxon>Chordata</taxon>
        <taxon>Craniata</taxon>
        <taxon>Vertebrata</taxon>
        <taxon>Euteleostomi</taxon>
        <taxon>Actinopterygii</taxon>
        <taxon>Neopterygii</taxon>
        <taxon>Teleostei</taxon>
        <taxon>Ostariophysi</taxon>
        <taxon>Cypriniformes</taxon>
        <taxon>Xenocyprididae</taxon>
        <taxon>Xenocypridinae</taxon>
        <taxon>Xenocypridinae incertae sedis</taxon>
        <taxon>Anabarilius</taxon>
    </lineage>
</organism>
<evidence type="ECO:0000256" key="3">
    <source>
        <dbReference type="ARBA" id="ARBA00022989"/>
    </source>
</evidence>
<comment type="subcellular location">
    <subcellularLocation>
        <location evidence="1">Membrane</location>
        <topology evidence="1">Multi-pass membrane protein</topology>
    </subcellularLocation>
</comment>
<evidence type="ECO:0000313" key="11">
    <source>
        <dbReference type="EMBL" id="ROK87102.1"/>
    </source>
</evidence>
<feature type="compositionally biased region" description="Basic residues" evidence="8">
    <location>
        <begin position="1"/>
        <end position="16"/>
    </location>
</feature>
<feature type="transmembrane region" description="Helical" evidence="9">
    <location>
        <begin position="129"/>
        <end position="153"/>
    </location>
</feature>
<feature type="compositionally biased region" description="Gly residues" evidence="8">
    <location>
        <begin position="53"/>
        <end position="62"/>
    </location>
</feature>
<evidence type="ECO:0000256" key="5">
    <source>
        <dbReference type="ARBA" id="ARBA00023136"/>
    </source>
</evidence>
<feature type="transmembrane region" description="Helical" evidence="9">
    <location>
        <begin position="165"/>
        <end position="186"/>
    </location>
</feature>
<dbReference type="GO" id="GO:0004930">
    <property type="term" value="F:G protein-coupled receptor activity"/>
    <property type="evidence" value="ECO:0007669"/>
    <property type="project" value="UniProtKB-KW"/>
</dbReference>
<evidence type="ECO:0000256" key="2">
    <source>
        <dbReference type="ARBA" id="ARBA00022692"/>
    </source>
</evidence>
<accession>A0A3N0Y0K4</accession>
<proteinExistence type="predicted"/>
<feature type="domain" description="G-protein coupled receptors family 1 profile" evidence="10">
    <location>
        <begin position="145"/>
        <end position="201"/>
    </location>
</feature>
<protein>
    <submittedName>
        <fullName evidence="11">Melanopsin</fullName>
    </submittedName>
</protein>
<dbReference type="PANTHER" id="PTHR24240">
    <property type="entry name" value="OPSIN"/>
    <property type="match status" value="1"/>
</dbReference>
<comment type="caution">
    <text evidence="11">The sequence shown here is derived from an EMBL/GenBank/DDBJ whole genome shotgun (WGS) entry which is preliminary data.</text>
</comment>
<dbReference type="SUPFAM" id="SSF81321">
    <property type="entry name" value="Family A G protein-coupled receptor-like"/>
    <property type="match status" value="1"/>
</dbReference>
<name>A0A3N0Y0K4_ANAGA</name>
<keyword evidence="4" id="KW-0297">G-protein coupled receptor</keyword>
<evidence type="ECO:0000259" key="10">
    <source>
        <dbReference type="PROSITE" id="PS50262"/>
    </source>
</evidence>
<dbReference type="GO" id="GO:0016020">
    <property type="term" value="C:membrane"/>
    <property type="evidence" value="ECO:0007669"/>
    <property type="project" value="UniProtKB-SubCell"/>
</dbReference>
<evidence type="ECO:0000313" key="12">
    <source>
        <dbReference type="Proteomes" id="UP000281406"/>
    </source>
</evidence>
<evidence type="ECO:0000256" key="6">
    <source>
        <dbReference type="ARBA" id="ARBA00023170"/>
    </source>
</evidence>
<dbReference type="InterPro" id="IPR050125">
    <property type="entry name" value="GPCR_opsins"/>
</dbReference>
<dbReference type="InterPro" id="IPR000276">
    <property type="entry name" value="GPCR_Rhodpsn"/>
</dbReference>
<evidence type="ECO:0000256" key="7">
    <source>
        <dbReference type="ARBA" id="ARBA00023224"/>
    </source>
</evidence>
<reference evidence="11 12" key="1">
    <citation type="submission" date="2018-10" db="EMBL/GenBank/DDBJ databases">
        <title>Genome assembly for a Yunnan-Guizhou Plateau 3E fish, Anabarilius grahami (Regan), and its evolutionary and genetic applications.</title>
        <authorList>
            <person name="Jiang W."/>
        </authorList>
    </citation>
    <scope>NUCLEOTIDE SEQUENCE [LARGE SCALE GENOMIC DNA]</scope>
    <source>
        <strain evidence="11">AG-KIZ</strain>
        <tissue evidence="11">Muscle</tissue>
    </source>
</reference>
<dbReference type="Gene3D" id="1.20.1070.10">
    <property type="entry name" value="Rhodopsin 7-helix transmembrane proteins"/>
    <property type="match status" value="1"/>
</dbReference>
<feature type="region of interest" description="Disordered" evidence="8">
    <location>
        <begin position="1"/>
        <end position="70"/>
    </location>
</feature>
<keyword evidence="12" id="KW-1185">Reference proteome</keyword>
<dbReference type="EMBL" id="RJVU01055202">
    <property type="protein sequence ID" value="ROK87102.1"/>
    <property type="molecule type" value="Genomic_DNA"/>
</dbReference>
<dbReference type="AlphaFoldDB" id="A0A3N0Y0K4"/>
<dbReference type="Proteomes" id="UP000281406">
    <property type="component" value="Unassembled WGS sequence"/>
</dbReference>
<gene>
    <name evidence="11" type="ORF">DPX16_10242</name>
</gene>
<keyword evidence="3 9" id="KW-1133">Transmembrane helix</keyword>
<evidence type="ECO:0000256" key="9">
    <source>
        <dbReference type="SAM" id="Phobius"/>
    </source>
</evidence>
<evidence type="ECO:0000256" key="1">
    <source>
        <dbReference type="ARBA" id="ARBA00004141"/>
    </source>
</evidence>
<dbReference type="InterPro" id="IPR017452">
    <property type="entry name" value="GPCR_Rhodpsn_7TM"/>
</dbReference>
<dbReference type="Pfam" id="PF00001">
    <property type="entry name" value="7tm_1"/>
    <property type="match status" value="1"/>
</dbReference>
<evidence type="ECO:0000256" key="4">
    <source>
        <dbReference type="ARBA" id="ARBA00023040"/>
    </source>
</evidence>
<sequence>MEGARRVRIRGGRGRGRGGEEVGGRGGGRGHGGEEARGRGRQGQGGEVRRRGQGGARGGRGGGRGRVRRVRNRITDDIRATIVDHVINHGMTLREAGQRVQPNLSSYTAASIIRTFRNENRTLSPTGHLLVAVSLGFIGTFGFVNNLLVLVLFCRYKVLRSPINFLLVNICLSDLLVCVLGTPFSFAASTQGRWLIGDSGCVWYGFANSLLGRGIDEGGEEKLDQDKGEEDVWERSKNVCWIVHLYGFPPYTCGTYESLFLP</sequence>
<keyword evidence="5 9" id="KW-0472">Membrane</keyword>
<keyword evidence="6" id="KW-0675">Receptor</keyword>
<keyword evidence="2 9" id="KW-0812">Transmembrane</keyword>
<evidence type="ECO:0000256" key="8">
    <source>
        <dbReference type="SAM" id="MobiDB-lite"/>
    </source>
</evidence>